<keyword evidence="3" id="KW-0175">Coiled coil</keyword>
<dbReference type="OrthoDB" id="205166at2759"/>
<feature type="region of interest" description="Disordered" evidence="4">
    <location>
        <begin position="1"/>
        <end position="20"/>
    </location>
</feature>
<reference evidence="5 6" key="1">
    <citation type="journal article" date="2019" name="Nat. Ecol. Evol.">
        <title>Megaphylogeny resolves global patterns of mushroom evolution.</title>
        <authorList>
            <person name="Varga T."/>
            <person name="Krizsan K."/>
            <person name="Foldi C."/>
            <person name="Dima B."/>
            <person name="Sanchez-Garcia M."/>
            <person name="Sanchez-Ramirez S."/>
            <person name="Szollosi G.J."/>
            <person name="Szarkandi J.G."/>
            <person name="Papp V."/>
            <person name="Albert L."/>
            <person name="Andreopoulos W."/>
            <person name="Angelini C."/>
            <person name="Antonin V."/>
            <person name="Barry K.W."/>
            <person name="Bougher N.L."/>
            <person name="Buchanan P."/>
            <person name="Buyck B."/>
            <person name="Bense V."/>
            <person name="Catcheside P."/>
            <person name="Chovatia M."/>
            <person name="Cooper J."/>
            <person name="Damon W."/>
            <person name="Desjardin D."/>
            <person name="Finy P."/>
            <person name="Geml J."/>
            <person name="Haridas S."/>
            <person name="Hughes K."/>
            <person name="Justo A."/>
            <person name="Karasinski D."/>
            <person name="Kautmanova I."/>
            <person name="Kiss B."/>
            <person name="Kocsube S."/>
            <person name="Kotiranta H."/>
            <person name="LaButti K.M."/>
            <person name="Lechner B.E."/>
            <person name="Liimatainen K."/>
            <person name="Lipzen A."/>
            <person name="Lukacs Z."/>
            <person name="Mihaltcheva S."/>
            <person name="Morgado L.N."/>
            <person name="Niskanen T."/>
            <person name="Noordeloos M.E."/>
            <person name="Ohm R.A."/>
            <person name="Ortiz-Santana B."/>
            <person name="Ovrebo C."/>
            <person name="Racz N."/>
            <person name="Riley R."/>
            <person name="Savchenko A."/>
            <person name="Shiryaev A."/>
            <person name="Soop K."/>
            <person name="Spirin V."/>
            <person name="Szebenyi C."/>
            <person name="Tomsovsky M."/>
            <person name="Tulloss R.E."/>
            <person name="Uehling J."/>
            <person name="Grigoriev I.V."/>
            <person name="Vagvolgyi C."/>
            <person name="Papp T."/>
            <person name="Martin F.M."/>
            <person name="Miettinen O."/>
            <person name="Hibbett D.S."/>
            <person name="Nagy L.G."/>
        </authorList>
    </citation>
    <scope>NUCLEOTIDE SEQUENCE [LARGE SCALE GENOMIC DNA]</scope>
    <source>
        <strain evidence="5 6">FP101781</strain>
    </source>
</reference>
<keyword evidence="6" id="KW-1185">Reference proteome</keyword>
<dbReference type="InterPro" id="IPR008501">
    <property type="entry name" value="THOC7/Mft1"/>
</dbReference>
<evidence type="ECO:0000313" key="6">
    <source>
        <dbReference type="Proteomes" id="UP000298030"/>
    </source>
</evidence>
<evidence type="ECO:0000256" key="1">
    <source>
        <dbReference type="ARBA" id="ARBA00004123"/>
    </source>
</evidence>
<feature type="compositionally biased region" description="Acidic residues" evidence="4">
    <location>
        <begin position="255"/>
        <end position="270"/>
    </location>
</feature>
<feature type="coiled-coil region" evidence="3">
    <location>
        <begin position="98"/>
        <end position="186"/>
    </location>
</feature>
<organism evidence="5 6">
    <name type="scientific">Coprinellus micaceus</name>
    <name type="common">Glistening ink-cap mushroom</name>
    <name type="synonym">Coprinus micaceus</name>
    <dbReference type="NCBI Taxonomy" id="71717"/>
    <lineage>
        <taxon>Eukaryota</taxon>
        <taxon>Fungi</taxon>
        <taxon>Dikarya</taxon>
        <taxon>Basidiomycota</taxon>
        <taxon>Agaricomycotina</taxon>
        <taxon>Agaricomycetes</taxon>
        <taxon>Agaricomycetidae</taxon>
        <taxon>Agaricales</taxon>
        <taxon>Agaricineae</taxon>
        <taxon>Psathyrellaceae</taxon>
        <taxon>Coprinellus</taxon>
    </lineage>
</organism>
<accession>A0A4Y7T987</accession>
<dbReference type="STRING" id="71717.A0A4Y7T987"/>
<feature type="compositionally biased region" description="Acidic residues" evidence="4">
    <location>
        <begin position="281"/>
        <end position="296"/>
    </location>
</feature>
<feature type="compositionally biased region" description="Basic and acidic residues" evidence="4">
    <location>
        <begin position="297"/>
        <end position="308"/>
    </location>
</feature>
<feature type="region of interest" description="Disordered" evidence="4">
    <location>
        <begin position="238"/>
        <end position="329"/>
    </location>
</feature>
<feature type="compositionally biased region" description="Polar residues" evidence="4">
    <location>
        <begin position="238"/>
        <end position="253"/>
    </location>
</feature>
<name>A0A4Y7T987_COPMI</name>
<evidence type="ECO:0000256" key="3">
    <source>
        <dbReference type="SAM" id="Coils"/>
    </source>
</evidence>
<sequence length="329" mass="36178">MAPANGSDASRGKQVPVSIPPMTVEEEDSIILARITNDERPLKRVIKKFHAYASLAAPPIVPPSSSATGTTTLEDAKEAFLVELRAYQLALKKSAMICDAETRQVEEYQREKERIDEEHVTLREQIEELKVALEHAQMLRRRKIEYDQVTEKVNSLPSREELELSIAELENDMAAIRVEHDAQNRVLLAQKSALDIIVTDLAGLRFIGKDKETMTPSISAIATPLPDTDHSGQYLAVESSTRGASSALSQADGSVNEDEGKEEGEDDGEGEGNGSSRMTDDGELNEGDIEMGEVEEEPRNKKLTKAVEEELEEGEASDFSSELSDPPDD</sequence>
<dbReference type="GO" id="GO:0000445">
    <property type="term" value="C:THO complex part of transcription export complex"/>
    <property type="evidence" value="ECO:0007669"/>
    <property type="project" value="InterPro"/>
</dbReference>
<dbReference type="Pfam" id="PF05615">
    <property type="entry name" value="THOC7"/>
    <property type="match status" value="1"/>
</dbReference>
<protein>
    <submittedName>
        <fullName evidence="5">Uncharacterized protein</fullName>
    </submittedName>
</protein>
<dbReference type="Proteomes" id="UP000298030">
    <property type="component" value="Unassembled WGS sequence"/>
</dbReference>
<dbReference type="AlphaFoldDB" id="A0A4Y7T987"/>
<keyword evidence="2" id="KW-0539">Nucleus</keyword>
<dbReference type="EMBL" id="QPFP01000024">
    <property type="protein sequence ID" value="TEB30129.1"/>
    <property type="molecule type" value="Genomic_DNA"/>
</dbReference>
<evidence type="ECO:0000256" key="4">
    <source>
        <dbReference type="SAM" id="MobiDB-lite"/>
    </source>
</evidence>
<dbReference type="GO" id="GO:0006397">
    <property type="term" value="P:mRNA processing"/>
    <property type="evidence" value="ECO:0007669"/>
    <property type="project" value="InterPro"/>
</dbReference>
<gene>
    <name evidence="5" type="ORF">FA13DRAFT_1664861</name>
</gene>
<evidence type="ECO:0000256" key="2">
    <source>
        <dbReference type="ARBA" id="ARBA00023242"/>
    </source>
</evidence>
<comment type="caution">
    <text evidence="5">The sequence shown here is derived from an EMBL/GenBank/DDBJ whole genome shotgun (WGS) entry which is preliminary data.</text>
</comment>
<proteinExistence type="predicted"/>
<comment type="subcellular location">
    <subcellularLocation>
        <location evidence="1">Nucleus</location>
    </subcellularLocation>
</comment>
<evidence type="ECO:0000313" key="5">
    <source>
        <dbReference type="EMBL" id="TEB30129.1"/>
    </source>
</evidence>